<accession>A0A5E4NE67</accession>
<evidence type="ECO:0000259" key="2">
    <source>
        <dbReference type="Pfam" id="PF10252"/>
    </source>
</evidence>
<dbReference type="EMBL" id="CABPRJ010001936">
    <property type="protein sequence ID" value="VVC42092.1"/>
    <property type="molecule type" value="Genomic_DNA"/>
</dbReference>
<proteinExistence type="predicted"/>
<organism evidence="3 4">
    <name type="scientific">Cinara cedri</name>
    <dbReference type="NCBI Taxonomy" id="506608"/>
    <lineage>
        <taxon>Eukaryota</taxon>
        <taxon>Metazoa</taxon>
        <taxon>Ecdysozoa</taxon>
        <taxon>Arthropoda</taxon>
        <taxon>Hexapoda</taxon>
        <taxon>Insecta</taxon>
        <taxon>Pterygota</taxon>
        <taxon>Neoptera</taxon>
        <taxon>Paraneoptera</taxon>
        <taxon>Hemiptera</taxon>
        <taxon>Sternorrhyncha</taxon>
        <taxon>Aphidomorpha</taxon>
        <taxon>Aphidoidea</taxon>
        <taxon>Aphididae</taxon>
        <taxon>Lachninae</taxon>
        <taxon>Cinara</taxon>
    </lineage>
</organism>
<keyword evidence="4" id="KW-1185">Reference proteome</keyword>
<feature type="domain" description="Casein kinase substrate phosphoprotein PP28" evidence="2">
    <location>
        <begin position="98"/>
        <end position="180"/>
    </location>
</feature>
<sequence>MHIFLYFINSSGKWTNHKGRSRRFTNPDELEEQRKREEQEKSLRRNNRGVDESSSEDEKLATKGDKSNNEDETESESESDEDSDDKKKGVAGLIEIENPNRRQLKSKKLATLNETLNTAEPAQLSRREKEELEREKKKLHYQKLQAEGKTEEARADLARLAIIKQQRAEAAKKREEEKKEKEMAKIQKTADTQKALGKQ</sequence>
<dbReference type="InterPro" id="IPR039876">
    <property type="entry name" value="HAP28"/>
</dbReference>
<dbReference type="Proteomes" id="UP000325440">
    <property type="component" value="Unassembled WGS sequence"/>
</dbReference>
<keyword evidence="3" id="KW-0418">Kinase</keyword>
<name>A0A5E4NE67_9HEMI</name>
<feature type="region of interest" description="Disordered" evidence="1">
    <location>
        <begin position="15"/>
        <end position="136"/>
    </location>
</feature>
<feature type="region of interest" description="Disordered" evidence="1">
    <location>
        <begin position="169"/>
        <end position="199"/>
    </location>
</feature>
<keyword evidence="3" id="KW-0808">Transferase</keyword>
<dbReference type="GO" id="GO:0016301">
    <property type="term" value="F:kinase activity"/>
    <property type="evidence" value="ECO:0007669"/>
    <property type="project" value="UniProtKB-KW"/>
</dbReference>
<evidence type="ECO:0000313" key="3">
    <source>
        <dbReference type="EMBL" id="VVC42092.1"/>
    </source>
</evidence>
<gene>
    <name evidence="3" type="ORF">CINCED_3A014105</name>
</gene>
<evidence type="ECO:0000313" key="4">
    <source>
        <dbReference type="Proteomes" id="UP000325440"/>
    </source>
</evidence>
<feature type="compositionally biased region" description="Basic and acidic residues" evidence="1">
    <location>
        <begin position="169"/>
        <end position="185"/>
    </location>
</feature>
<dbReference type="OrthoDB" id="21120at2759"/>
<dbReference type="InterPro" id="IPR019380">
    <property type="entry name" value="Casein_kinase_sb_PP28"/>
</dbReference>
<feature type="compositionally biased region" description="Basic and acidic residues" evidence="1">
    <location>
        <begin position="125"/>
        <end position="136"/>
    </location>
</feature>
<evidence type="ECO:0000256" key="1">
    <source>
        <dbReference type="SAM" id="MobiDB-lite"/>
    </source>
</evidence>
<feature type="compositionally biased region" description="Basic and acidic residues" evidence="1">
    <location>
        <begin position="32"/>
        <end position="69"/>
    </location>
</feature>
<reference evidence="3 4" key="1">
    <citation type="submission" date="2019-08" db="EMBL/GenBank/DDBJ databases">
        <authorList>
            <person name="Alioto T."/>
            <person name="Alioto T."/>
            <person name="Gomez Garrido J."/>
        </authorList>
    </citation>
    <scope>NUCLEOTIDE SEQUENCE [LARGE SCALE GENOMIC DNA]</scope>
</reference>
<dbReference type="PANTHER" id="PTHR22055">
    <property type="entry name" value="28 KDA HEAT- AND ACID-STABLE PHOSPHOPROTEIN PDGF-ASSOCIATED PROTEIN"/>
    <property type="match status" value="1"/>
</dbReference>
<feature type="compositionally biased region" description="Acidic residues" evidence="1">
    <location>
        <begin position="70"/>
        <end position="83"/>
    </location>
</feature>
<dbReference type="AlphaFoldDB" id="A0A5E4NE67"/>
<protein>
    <submittedName>
        <fullName evidence="3">Casein kinase substrate, phosphoprotein PP28</fullName>
    </submittedName>
</protein>
<dbReference type="Pfam" id="PF10252">
    <property type="entry name" value="PP28"/>
    <property type="match status" value="1"/>
</dbReference>